<accession>A0ABY1PSV2</accession>
<evidence type="ECO:0000256" key="1">
    <source>
        <dbReference type="SAM" id="Phobius"/>
    </source>
</evidence>
<dbReference type="InterPro" id="IPR046027">
    <property type="entry name" value="DUF5985"/>
</dbReference>
<evidence type="ECO:0000313" key="2">
    <source>
        <dbReference type="EMBL" id="SMP45742.1"/>
    </source>
</evidence>
<protein>
    <recommendedName>
        <fullName evidence="4">Lipoprotein</fullName>
    </recommendedName>
</protein>
<dbReference type="RefSeq" id="WP_283440697.1">
    <property type="nucleotide sequence ID" value="NZ_FXUL01000001.1"/>
</dbReference>
<organism evidence="2 3">
    <name type="scientific">Noviherbaspirillum suwonense</name>
    <dbReference type="NCBI Taxonomy" id="1224511"/>
    <lineage>
        <taxon>Bacteria</taxon>
        <taxon>Pseudomonadati</taxon>
        <taxon>Pseudomonadota</taxon>
        <taxon>Betaproteobacteria</taxon>
        <taxon>Burkholderiales</taxon>
        <taxon>Oxalobacteraceae</taxon>
        <taxon>Noviherbaspirillum</taxon>
    </lineage>
</organism>
<dbReference type="EMBL" id="FXUL01000001">
    <property type="protein sequence ID" value="SMP45742.1"/>
    <property type="molecule type" value="Genomic_DNA"/>
</dbReference>
<dbReference type="Proteomes" id="UP001158049">
    <property type="component" value="Unassembled WGS sequence"/>
</dbReference>
<feature type="transmembrane region" description="Helical" evidence="1">
    <location>
        <begin position="67"/>
        <end position="84"/>
    </location>
</feature>
<evidence type="ECO:0008006" key="4">
    <source>
        <dbReference type="Google" id="ProtNLM"/>
    </source>
</evidence>
<feature type="transmembrane region" description="Helical" evidence="1">
    <location>
        <begin position="38"/>
        <end position="61"/>
    </location>
</feature>
<feature type="transmembrane region" description="Helical" evidence="1">
    <location>
        <begin position="6"/>
        <end position="26"/>
    </location>
</feature>
<keyword evidence="1" id="KW-0812">Transmembrane</keyword>
<sequence length="91" mass="10695">MTDYYGMSHLVIGAIAALSFVIGSFFMRFWRVTGDRFFLLFGLSFWIETANRVMLGVLPAWREDLPAYYMVRLLAYALILYAIIDKNRRRD</sequence>
<dbReference type="Pfam" id="PF19447">
    <property type="entry name" value="DUF5985"/>
    <property type="match status" value="1"/>
</dbReference>
<reference evidence="2 3" key="1">
    <citation type="submission" date="2017-05" db="EMBL/GenBank/DDBJ databases">
        <authorList>
            <person name="Varghese N."/>
            <person name="Submissions S."/>
        </authorList>
    </citation>
    <scope>NUCLEOTIDE SEQUENCE [LARGE SCALE GENOMIC DNA]</scope>
    <source>
        <strain evidence="2 3">DSM 26001</strain>
    </source>
</reference>
<keyword evidence="3" id="KW-1185">Reference proteome</keyword>
<gene>
    <name evidence="2" type="ORF">SAMN06295970_101554</name>
</gene>
<evidence type="ECO:0000313" key="3">
    <source>
        <dbReference type="Proteomes" id="UP001158049"/>
    </source>
</evidence>
<keyword evidence="1" id="KW-0472">Membrane</keyword>
<name>A0ABY1PSV2_9BURK</name>
<proteinExistence type="predicted"/>
<keyword evidence="1" id="KW-1133">Transmembrane helix</keyword>
<comment type="caution">
    <text evidence="2">The sequence shown here is derived from an EMBL/GenBank/DDBJ whole genome shotgun (WGS) entry which is preliminary data.</text>
</comment>